<evidence type="ECO:0000313" key="9">
    <source>
        <dbReference type="EMBL" id="KDE98019.1"/>
    </source>
</evidence>
<organism evidence="9 10">
    <name type="scientific">Mycolicibacterium aromaticivorans JS19b1 = JCM 16368</name>
    <dbReference type="NCBI Taxonomy" id="1440774"/>
    <lineage>
        <taxon>Bacteria</taxon>
        <taxon>Bacillati</taxon>
        <taxon>Actinomycetota</taxon>
        <taxon>Actinomycetes</taxon>
        <taxon>Mycobacteriales</taxon>
        <taxon>Mycobacteriaceae</taxon>
        <taxon>Mycolicibacterium</taxon>
    </lineage>
</organism>
<keyword evidence="5" id="KW-0804">Transcription</keyword>
<dbReference type="GO" id="GO:0032993">
    <property type="term" value="C:protein-DNA complex"/>
    <property type="evidence" value="ECO:0007669"/>
    <property type="project" value="TreeGrafter"/>
</dbReference>
<dbReference type="SUPFAM" id="SSF46785">
    <property type="entry name" value="Winged helix' DNA-binding domain"/>
    <property type="match status" value="1"/>
</dbReference>
<dbReference type="Gene3D" id="1.10.10.10">
    <property type="entry name" value="Winged helix-like DNA-binding domain superfamily/Winged helix DNA-binding domain"/>
    <property type="match status" value="1"/>
</dbReference>
<dbReference type="EMBL" id="JALN02000001">
    <property type="protein sequence ID" value="KDE98019.1"/>
    <property type="molecule type" value="Genomic_DNA"/>
</dbReference>
<dbReference type="PROSITE" id="PS50931">
    <property type="entry name" value="HTH_LYSR"/>
    <property type="match status" value="1"/>
</dbReference>
<reference evidence="9" key="1">
    <citation type="submission" date="2014-05" db="EMBL/GenBank/DDBJ databases">
        <title>Genome sequence of Mycobacterium aromaticivorans strain JS19b1T (= DSM 45407T).</title>
        <authorList>
            <person name="Kwak Y."/>
            <person name="Park G.-S."/>
            <person name="Li Q.X."/>
            <person name="Lee S.-E."/>
            <person name="Shin J.-H."/>
        </authorList>
    </citation>
    <scope>NUCLEOTIDE SEQUENCE [LARGE SCALE GENOMIC DNA]</scope>
    <source>
        <strain evidence="9">JS19b1</strain>
    </source>
</reference>
<dbReference type="InterPro" id="IPR036390">
    <property type="entry name" value="WH_DNA-bd_sf"/>
</dbReference>
<dbReference type="GO" id="GO:0003700">
    <property type="term" value="F:DNA-binding transcription factor activity"/>
    <property type="evidence" value="ECO:0007669"/>
    <property type="project" value="InterPro"/>
</dbReference>
<dbReference type="InterPro" id="IPR005119">
    <property type="entry name" value="LysR_subst-bd"/>
</dbReference>
<evidence type="ECO:0000256" key="4">
    <source>
        <dbReference type="ARBA" id="ARBA00023159"/>
    </source>
</evidence>
<keyword evidence="3" id="KW-0238">DNA-binding</keyword>
<dbReference type="eggNOG" id="COG0583">
    <property type="taxonomic scope" value="Bacteria"/>
</dbReference>
<comment type="function">
    <text evidence="7">Required for the induction the katG gene for catalase. Involved in the response to hydrogen peroxide.</text>
</comment>
<evidence type="ECO:0000256" key="7">
    <source>
        <dbReference type="ARBA" id="ARBA00056658"/>
    </source>
</evidence>
<feature type="domain" description="HTH lysR-type" evidence="8">
    <location>
        <begin position="1"/>
        <end position="60"/>
    </location>
</feature>
<keyword evidence="10" id="KW-1185">Reference proteome</keyword>
<keyword evidence="4" id="KW-0010">Activator</keyword>
<accession>A0A064CBL6</accession>
<dbReference type="SUPFAM" id="SSF53850">
    <property type="entry name" value="Periplasmic binding protein-like II"/>
    <property type="match status" value="1"/>
</dbReference>
<evidence type="ECO:0000256" key="2">
    <source>
        <dbReference type="ARBA" id="ARBA00023015"/>
    </source>
</evidence>
<proteinExistence type="inferred from homology"/>
<dbReference type="GO" id="GO:0003677">
    <property type="term" value="F:DNA binding"/>
    <property type="evidence" value="ECO:0007669"/>
    <property type="project" value="UniProtKB-KW"/>
</dbReference>
<evidence type="ECO:0000256" key="3">
    <source>
        <dbReference type="ARBA" id="ARBA00023125"/>
    </source>
</evidence>
<evidence type="ECO:0000256" key="6">
    <source>
        <dbReference type="ARBA" id="ARBA00040885"/>
    </source>
</evidence>
<dbReference type="AlphaFoldDB" id="A0A064CBL6"/>
<protein>
    <recommendedName>
        <fullName evidence="6">Probable hydrogen peroxide-inducible genes activator</fullName>
    </recommendedName>
</protein>
<dbReference type="Gene3D" id="3.40.190.10">
    <property type="entry name" value="Periplasmic binding protein-like II"/>
    <property type="match status" value="2"/>
</dbReference>
<evidence type="ECO:0000256" key="1">
    <source>
        <dbReference type="ARBA" id="ARBA00009437"/>
    </source>
</evidence>
<dbReference type="STRING" id="1440774.Y900_003440"/>
<dbReference type="Pfam" id="PF00126">
    <property type="entry name" value="HTH_1"/>
    <property type="match status" value="1"/>
</dbReference>
<sequence length="299" mass="31718">MDPSLTGLRVLCAVAERGTFTAAGQSLGYTQSAVSRQVAGLERETGVMVFERNRDGVRLTSAGLILLRHARVVLDAIAAAEAELDGTLPDVHEVRVGAFLSAGAVLLPRAVQALRDRRPDIRLTTREGTTPSLVRALRAGALDLAVIALRPPYAAPDTELPAVVTERLGESTLELAVPAYGRFAGRDAVSVAELGDVDWVASPSSRDESLMGVWPGLAGRPRIAHSARDWLTKLQLVAAGCGVTTVSPSLAEVLPEGVRLVRVEGASPERRRILVARLPGRPSPSVAVVIEALRRAYPD</sequence>
<dbReference type="Proteomes" id="UP000022835">
    <property type="component" value="Unassembled WGS sequence"/>
</dbReference>
<dbReference type="InterPro" id="IPR000847">
    <property type="entry name" value="LysR_HTH_N"/>
</dbReference>
<keyword evidence="2" id="KW-0805">Transcription regulation</keyword>
<dbReference type="PANTHER" id="PTHR30346:SF29">
    <property type="entry name" value="LYSR SUBSTRATE-BINDING"/>
    <property type="match status" value="1"/>
</dbReference>
<dbReference type="OrthoDB" id="4131546at2"/>
<evidence type="ECO:0000259" key="8">
    <source>
        <dbReference type="PROSITE" id="PS50931"/>
    </source>
</evidence>
<dbReference type="InterPro" id="IPR036388">
    <property type="entry name" value="WH-like_DNA-bd_sf"/>
</dbReference>
<dbReference type="Pfam" id="PF03466">
    <property type="entry name" value="LysR_substrate"/>
    <property type="match status" value="1"/>
</dbReference>
<gene>
    <name evidence="9" type="ORF">Y900_003440</name>
</gene>
<comment type="similarity">
    <text evidence="1">Belongs to the LysR transcriptional regulatory family.</text>
</comment>
<dbReference type="PRINTS" id="PR00039">
    <property type="entry name" value="HTHLYSR"/>
</dbReference>
<evidence type="ECO:0000256" key="5">
    <source>
        <dbReference type="ARBA" id="ARBA00023163"/>
    </source>
</evidence>
<evidence type="ECO:0000313" key="10">
    <source>
        <dbReference type="Proteomes" id="UP000022835"/>
    </source>
</evidence>
<dbReference type="PANTHER" id="PTHR30346">
    <property type="entry name" value="TRANSCRIPTIONAL DUAL REGULATOR HCAR-RELATED"/>
    <property type="match status" value="1"/>
</dbReference>
<dbReference type="FunFam" id="1.10.10.10:FF:000001">
    <property type="entry name" value="LysR family transcriptional regulator"/>
    <property type="match status" value="1"/>
</dbReference>
<name>A0A064CBL6_9MYCO</name>
<dbReference type="RefSeq" id="WP_036339029.1">
    <property type="nucleotide sequence ID" value="NZ_JALN02000001.1"/>
</dbReference>
<comment type="caution">
    <text evidence="9">The sequence shown here is derived from an EMBL/GenBank/DDBJ whole genome shotgun (WGS) entry which is preliminary data.</text>
</comment>